<dbReference type="EMBL" id="LGCI01000010">
    <property type="protein sequence ID" value="KOY80636.1"/>
    <property type="molecule type" value="Genomic_DNA"/>
</dbReference>
<organism evidence="4 5">
    <name type="scientific">Lysinibacillus macroides</name>
    <dbReference type="NCBI Taxonomy" id="33935"/>
    <lineage>
        <taxon>Bacteria</taxon>
        <taxon>Bacillati</taxon>
        <taxon>Bacillota</taxon>
        <taxon>Bacilli</taxon>
        <taxon>Bacillales</taxon>
        <taxon>Bacillaceae</taxon>
        <taxon>Lysinibacillus</taxon>
    </lineage>
</organism>
<dbReference type="Proteomes" id="UP000037977">
    <property type="component" value="Unassembled WGS sequence"/>
</dbReference>
<dbReference type="GO" id="GO:0005737">
    <property type="term" value="C:cytoplasm"/>
    <property type="evidence" value="ECO:0007669"/>
    <property type="project" value="TreeGrafter"/>
</dbReference>
<dbReference type="GO" id="GO:0005975">
    <property type="term" value="P:carbohydrate metabolic process"/>
    <property type="evidence" value="ECO:0007669"/>
    <property type="project" value="InterPro"/>
</dbReference>
<keyword evidence="5" id="KW-1185">Reference proteome</keyword>
<dbReference type="RefSeq" id="WP_053995876.1">
    <property type="nucleotide sequence ID" value="NZ_LGCI01000010.1"/>
</dbReference>
<dbReference type="SUPFAM" id="SSF100950">
    <property type="entry name" value="NagB/RpiA/CoA transferase-like"/>
    <property type="match status" value="1"/>
</dbReference>
<dbReference type="PANTHER" id="PTHR11280">
    <property type="entry name" value="GLUCOSAMINE-6-PHOSPHATE ISOMERASE"/>
    <property type="match status" value="1"/>
</dbReference>
<evidence type="ECO:0000259" key="3">
    <source>
        <dbReference type="Pfam" id="PF01182"/>
    </source>
</evidence>
<gene>
    <name evidence="4" type="ORF">ADM90_15650</name>
</gene>
<dbReference type="InterPro" id="IPR006148">
    <property type="entry name" value="Glc/Gal-6P_isomerase"/>
</dbReference>
<dbReference type="GO" id="GO:0042802">
    <property type="term" value="F:identical protein binding"/>
    <property type="evidence" value="ECO:0007669"/>
    <property type="project" value="TreeGrafter"/>
</dbReference>
<comment type="caution">
    <text evidence="4">The sequence shown here is derived from an EMBL/GenBank/DDBJ whole genome shotgun (WGS) entry which is preliminary data.</text>
</comment>
<evidence type="ECO:0000313" key="4">
    <source>
        <dbReference type="EMBL" id="KOY80636.1"/>
    </source>
</evidence>
<dbReference type="PANTHER" id="PTHR11280:SF5">
    <property type="entry name" value="GLUCOSAMINE-6-PHOSPHATE ISOMERASE"/>
    <property type="match status" value="1"/>
</dbReference>
<evidence type="ECO:0000256" key="1">
    <source>
        <dbReference type="ARBA" id="ARBA00022801"/>
    </source>
</evidence>
<dbReference type="AlphaFoldDB" id="A0A0M9DHN5"/>
<evidence type="ECO:0000256" key="2">
    <source>
        <dbReference type="ARBA" id="ARBA00023277"/>
    </source>
</evidence>
<keyword evidence="2" id="KW-0119">Carbohydrate metabolism</keyword>
<proteinExistence type="predicted"/>
<name>A0A0M9DHN5_9BACI</name>
<accession>A0A0M9DHN5</accession>
<dbReference type="CDD" id="cd01399">
    <property type="entry name" value="GlcN6P_deaminase"/>
    <property type="match status" value="1"/>
</dbReference>
<sequence length="234" mass="26117">MRIERFSSKEELYTRAVAIIMEAKNNGAITFGLATGGTMEPLYAKICKTDIDFSHCMSFNLDEYVGLEATHKQSYAYYMNKHLLNQKPFLASYLPDGLAVDPLVETARYEGLLQQYPLDFQLLGIGQNGHIGFNEPGTSFASLTHLVTLEESTRQANARFFSSIDEVPTQAYTMGIQSIMRAKCILLLAVGEAKCEVLERLLASDYTEDVPATALSKHPNVMVLTDLQEEENKL</sequence>
<reference evidence="4 5" key="1">
    <citation type="submission" date="2015-07" db="EMBL/GenBank/DDBJ databases">
        <title>Genome sequencing project for genomic taxonomy and phylogenomics of Bacillus-like bacteria.</title>
        <authorList>
            <person name="Liu B."/>
            <person name="Wang J."/>
            <person name="Zhu Y."/>
            <person name="Liu G."/>
            <person name="Chen Q."/>
            <person name="Chen Z."/>
            <person name="Che J."/>
            <person name="Ge C."/>
            <person name="Shi H."/>
            <person name="Pan Z."/>
            <person name="Liu X."/>
        </authorList>
    </citation>
    <scope>NUCLEOTIDE SEQUENCE [LARGE SCALE GENOMIC DNA]</scope>
    <source>
        <strain evidence="4 5">DSM 54</strain>
    </source>
</reference>
<dbReference type="Pfam" id="PF01182">
    <property type="entry name" value="Glucosamine_iso"/>
    <property type="match status" value="1"/>
</dbReference>
<dbReference type="PATRIC" id="fig|33935.3.peg.1861"/>
<dbReference type="OrthoDB" id="9791139at2"/>
<dbReference type="Gene3D" id="3.40.50.1360">
    <property type="match status" value="1"/>
</dbReference>
<protein>
    <submittedName>
        <fullName evidence="4">Glucosamine-6-phosphate deaminase</fullName>
    </submittedName>
</protein>
<dbReference type="InterPro" id="IPR004547">
    <property type="entry name" value="Glucosamine6P_isomerase"/>
</dbReference>
<evidence type="ECO:0000313" key="5">
    <source>
        <dbReference type="Proteomes" id="UP000037977"/>
    </source>
</evidence>
<dbReference type="InterPro" id="IPR037171">
    <property type="entry name" value="NagB/RpiA_transferase-like"/>
</dbReference>
<keyword evidence="1" id="KW-0378">Hydrolase</keyword>
<dbReference type="GO" id="GO:0006046">
    <property type="term" value="P:N-acetylglucosamine catabolic process"/>
    <property type="evidence" value="ECO:0007669"/>
    <property type="project" value="TreeGrafter"/>
</dbReference>
<feature type="domain" description="Glucosamine/galactosamine-6-phosphate isomerase" evidence="3">
    <location>
        <begin position="15"/>
        <end position="218"/>
    </location>
</feature>
<dbReference type="GO" id="GO:0019262">
    <property type="term" value="P:N-acetylneuraminate catabolic process"/>
    <property type="evidence" value="ECO:0007669"/>
    <property type="project" value="TreeGrafter"/>
</dbReference>
<dbReference type="STRING" id="33935.ADM90_15650"/>
<dbReference type="GO" id="GO:0006043">
    <property type="term" value="P:glucosamine catabolic process"/>
    <property type="evidence" value="ECO:0007669"/>
    <property type="project" value="TreeGrafter"/>
</dbReference>
<dbReference type="GO" id="GO:0004342">
    <property type="term" value="F:glucosamine-6-phosphate deaminase activity"/>
    <property type="evidence" value="ECO:0007669"/>
    <property type="project" value="InterPro"/>
</dbReference>